<feature type="domain" description="HMA" evidence="4">
    <location>
        <begin position="154"/>
        <end position="217"/>
    </location>
</feature>
<proteinExistence type="predicted"/>
<dbReference type="AlphaFoldDB" id="A0A803NSY7"/>
<dbReference type="GO" id="GO:0008270">
    <property type="term" value="F:zinc ion binding"/>
    <property type="evidence" value="ECO:0007669"/>
    <property type="project" value="UniProtKB-KW"/>
</dbReference>
<dbReference type="InterPro" id="IPR036163">
    <property type="entry name" value="HMA_dom_sf"/>
</dbReference>
<dbReference type="InterPro" id="IPR001878">
    <property type="entry name" value="Znf_CCHC"/>
</dbReference>
<evidence type="ECO:0000313" key="5">
    <source>
        <dbReference type="EnsemblPlants" id="cds.evm.model.02.1262"/>
    </source>
</evidence>
<evidence type="ECO:0008006" key="7">
    <source>
        <dbReference type="Google" id="ProtNLM"/>
    </source>
</evidence>
<reference evidence="5" key="1">
    <citation type="submission" date="2018-11" db="EMBL/GenBank/DDBJ databases">
        <authorList>
            <person name="Grassa J C."/>
        </authorList>
    </citation>
    <scope>NUCLEOTIDE SEQUENCE [LARGE SCALE GENOMIC DNA]</scope>
</reference>
<dbReference type="PROSITE" id="PS50158">
    <property type="entry name" value="ZF_CCHC"/>
    <property type="match status" value="1"/>
</dbReference>
<dbReference type="Gene3D" id="3.30.70.100">
    <property type="match status" value="1"/>
</dbReference>
<dbReference type="Gramene" id="evm.model.02.1262">
    <property type="protein sequence ID" value="cds.evm.model.02.1262"/>
    <property type="gene ID" value="evm.TU.02.1262"/>
</dbReference>
<dbReference type="GO" id="GO:0003676">
    <property type="term" value="F:nucleic acid binding"/>
    <property type="evidence" value="ECO:0007669"/>
    <property type="project" value="InterPro"/>
</dbReference>
<dbReference type="EnsemblPlants" id="evm.model.02.1262">
    <property type="protein sequence ID" value="cds.evm.model.02.1262"/>
    <property type="gene ID" value="evm.TU.02.1262"/>
</dbReference>
<keyword evidence="2" id="KW-0863">Zinc-finger</keyword>
<dbReference type="PANTHER" id="PTHR22814">
    <property type="entry name" value="COPPER TRANSPORT PROTEIN ATOX1-RELATED"/>
    <property type="match status" value="1"/>
</dbReference>
<dbReference type="Proteomes" id="UP000596661">
    <property type="component" value="Chromosome 2"/>
</dbReference>
<keyword evidence="2" id="KW-0862">Zinc</keyword>
<keyword evidence="6" id="KW-1185">Reference proteome</keyword>
<evidence type="ECO:0000256" key="1">
    <source>
        <dbReference type="ARBA" id="ARBA00022723"/>
    </source>
</evidence>
<dbReference type="SUPFAM" id="SSF55008">
    <property type="entry name" value="HMA, heavy metal-associated domain"/>
    <property type="match status" value="1"/>
</dbReference>
<evidence type="ECO:0000313" key="6">
    <source>
        <dbReference type="Proteomes" id="UP000596661"/>
    </source>
</evidence>
<sequence length="226" mass="25683">MINNWNSSNMDKLDAELRTYERTLSLARRAHSSITDKGKRKAEDIENDFSDNAATLSSIMKARIQIELVIETSKEQLSRRILLCSHCGEKGHFEARCSRVLNHKNKSNTFVFESYILENDKSIWIVDSGSTNYVCSSLQLIETWDYLNSGELKLKVVEVKVGLHCVDCIKKILKAIKKIQDIETYDVDKQLNKVIVTGNVTTEEVIKALQKIGKSATAWEAEPETQ</sequence>
<keyword evidence="1" id="KW-0479">Metal-binding</keyword>
<dbReference type="PROSITE" id="PS50846">
    <property type="entry name" value="HMA_2"/>
    <property type="match status" value="1"/>
</dbReference>
<organism evidence="5 6">
    <name type="scientific">Cannabis sativa</name>
    <name type="common">Hemp</name>
    <name type="synonym">Marijuana</name>
    <dbReference type="NCBI Taxonomy" id="3483"/>
    <lineage>
        <taxon>Eukaryota</taxon>
        <taxon>Viridiplantae</taxon>
        <taxon>Streptophyta</taxon>
        <taxon>Embryophyta</taxon>
        <taxon>Tracheophyta</taxon>
        <taxon>Spermatophyta</taxon>
        <taxon>Magnoliopsida</taxon>
        <taxon>eudicotyledons</taxon>
        <taxon>Gunneridae</taxon>
        <taxon>Pentapetalae</taxon>
        <taxon>rosids</taxon>
        <taxon>fabids</taxon>
        <taxon>Rosales</taxon>
        <taxon>Cannabaceae</taxon>
        <taxon>Cannabis</taxon>
    </lineage>
</organism>
<dbReference type="Pfam" id="PF00403">
    <property type="entry name" value="HMA"/>
    <property type="match status" value="1"/>
</dbReference>
<reference evidence="5" key="2">
    <citation type="submission" date="2021-03" db="UniProtKB">
        <authorList>
            <consortium name="EnsemblPlants"/>
        </authorList>
    </citation>
    <scope>IDENTIFICATION</scope>
</reference>
<protein>
    <recommendedName>
        <fullName evidence="7">CCHC-type domain-containing protein</fullName>
    </recommendedName>
</protein>
<dbReference type="InterPro" id="IPR006121">
    <property type="entry name" value="HMA_dom"/>
</dbReference>
<evidence type="ECO:0000259" key="4">
    <source>
        <dbReference type="PROSITE" id="PS50846"/>
    </source>
</evidence>
<accession>A0A803NSY7</accession>
<feature type="domain" description="CCHC-type" evidence="3">
    <location>
        <begin position="84"/>
        <end position="97"/>
    </location>
</feature>
<dbReference type="PANTHER" id="PTHR22814:SF304">
    <property type="entry name" value="HEAVY METAL TRANSPORT_DETOXIFICATION SUPERFAMILY PROTEIN"/>
    <property type="match status" value="1"/>
</dbReference>
<name>A0A803NSY7_CANSA</name>
<evidence type="ECO:0000256" key="2">
    <source>
        <dbReference type="PROSITE-ProRule" id="PRU00047"/>
    </source>
</evidence>
<dbReference type="EMBL" id="UZAU01000168">
    <property type="status" value="NOT_ANNOTATED_CDS"/>
    <property type="molecule type" value="Genomic_DNA"/>
</dbReference>
<evidence type="ECO:0000259" key="3">
    <source>
        <dbReference type="PROSITE" id="PS50158"/>
    </source>
</evidence>